<evidence type="ECO:0000313" key="5">
    <source>
        <dbReference type="EMBL" id="MDQ0160741.1"/>
    </source>
</evidence>
<keyword evidence="2" id="KW-0680">Restriction system</keyword>
<comment type="caution">
    <text evidence="5">The sequence shown here is derived from an EMBL/GenBank/DDBJ whole genome shotgun (WGS) entry which is preliminary data.</text>
</comment>
<feature type="domain" description="Type I restriction modification DNA specificity" evidence="4">
    <location>
        <begin position="216"/>
        <end position="394"/>
    </location>
</feature>
<evidence type="ECO:0000256" key="2">
    <source>
        <dbReference type="ARBA" id="ARBA00022747"/>
    </source>
</evidence>
<dbReference type="InterPro" id="IPR052021">
    <property type="entry name" value="Type-I_RS_S_subunit"/>
</dbReference>
<organism evidence="5 6">
    <name type="scientific">Alkalibacillus salilacus</name>
    <dbReference type="NCBI Taxonomy" id="284582"/>
    <lineage>
        <taxon>Bacteria</taxon>
        <taxon>Bacillati</taxon>
        <taxon>Bacillota</taxon>
        <taxon>Bacilli</taxon>
        <taxon>Bacillales</taxon>
        <taxon>Bacillaceae</taxon>
        <taxon>Alkalibacillus</taxon>
    </lineage>
</organism>
<evidence type="ECO:0000256" key="1">
    <source>
        <dbReference type="ARBA" id="ARBA00010923"/>
    </source>
</evidence>
<dbReference type="Pfam" id="PF01420">
    <property type="entry name" value="Methylase_S"/>
    <property type="match status" value="2"/>
</dbReference>
<dbReference type="EC" id="3.1.21.3" evidence="5"/>
<dbReference type="RefSeq" id="WP_306978207.1">
    <property type="nucleotide sequence ID" value="NZ_JAUSTQ010000017.1"/>
</dbReference>
<gene>
    <name evidence="5" type="ORF">J2S77_002748</name>
</gene>
<sequence length="419" mass="48212">MIKDRSKQRYGLKNLPEDWEITLIDNVATRKSGHTPNKKIGEYWNGTIPWVSLKDIYKFNQKYVYDTTDNTTCEGINNSSAVLLPKGTIMISRDATIGKMAIAGQEMATSQHFINYICGPKLNNVYLYYNLLYRDYIFEKFAVGSTIKTIGLNFFKNLIIALPPIEEQQKIAEILSTWDKAIELKEQLIEQKKERKNGLMQKLLTGEMRVSGFDGEWKEIRLGDIGFCIRGVSYKPGDLYSEESTNTCRLLRSNNIFENKVLYSDIQYVDKVKVKEKQILKENDIIISMANGSKKLVGKNVEYKHASNQSYTVGAFCSIFRSKKNVSSRLIKYLFKTSKYDYYVSILIAGSNINNLKPSDIESMKFFVPSDLEEQNKIAETLGICDKEIFYLEEELRHIKLQKRGLMQLLLTGKVRVKV</sequence>
<keyword evidence="6" id="KW-1185">Reference proteome</keyword>
<keyword evidence="5" id="KW-0378">Hydrolase</keyword>
<evidence type="ECO:0000256" key="3">
    <source>
        <dbReference type="ARBA" id="ARBA00023125"/>
    </source>
</evidence>
<dbReference type="Gene3D" id="3.90.220.20">
    <property type="entry name" value="DNA methylase specificity domains"/>
    <property type="match status" value="2"/>
</dbReference>
<dbReference type="InterPro" id="IPR000055">
    <property type="entry name" value="Restrct_endonuc_typeI_TRD"/>
</dbReference>
<proteinExistence type="inferred from homology"/>
<accession>A0ABT9VIF2</accession>
<dbReference type="PANTHER" id="PTHR30408:SF12">
    <property type="entry name" value="TYPE I RESTRICTION ENZYME MJAVIII SPECIFICITY SUBUNIT"/>
    <property type="match status" value="1"/>
</dbReference>
<dbReference type="PANTHER" id="PTHR30408">
    <property type="entry name" value="TYPE-1 RESTRICTION ENZYME ECOKI SPECIFICITY PROTEIN"/>
    <property type="match status" value="1"/>
</dbReference>
<dbReference type="EMBL" id="JAUSTQ010000017">
    <property type="protein sequence ID" value="MDQ0160741.1"/>
    <property type="molecule type" value="Genomic_DNA"/>
</dbReference>
<dbReference type="InterPro" id="IPR044946">
    <property type="entry name" value="Restrct_endonuc_typeI_TRD_sf"/>
</dbReference>
<dbReference type="SUPFAM" id="SSF116734">
    <property type="entry name" value="DNA methylase specificity domain"/>
    <property type="match status" value="2"/>
</dbReference>
<evidence type="ECO:0000313" key="6">
    <source>
        <dbReference type="Proteomes" id="UP001224359"/>
    </source>
</evidence>
<dbReference type="GO" id="GO:0009035">
    <property type="term" value="F:type I site-specific deoxyribonuclease activity"/>
    <property type="evidence" value="ECO:0007669"/>
    <property type="project" value="UniProtKB-EC"/>
</dbReference>
<name>A0ABT9VIF2_9BACI</name>
<evidence type="ECO:0000259" key="4">
    <source>
        <dbReference type="Pfam" id="PF01420"/>
    </source>
</evidence>
<feature type="domain" description="Type I restriction modification DNA specificity" evidence="4">
    <location>
        <begin position="16"/>
        <end position="191"/>
    </location>
</feature>
<reference evidence="5 6" key="1">
    <citation type="submission" date="2023-07" db="EMBL/GenBank/DDBJ databases">
        <title>Genomic Encyclopedia of Type Strains, Phase IV (KMG-IV): sequencing the most valuable type-strain genomes for metagenomic binning, comparative biology and taxonomic classification.</title>
        <authorList>
            <person name="Goeker M."/>
        </authorList>
    </citation>
    <scope>NUCLEOTIDE SEQUENCE [LARGE SCALE GENOMIC DNA]</scope>
    <source>
        <strain evidence="5 6">DSM 16460</strain>
    </source>
</reference>
<keyword evidence="3" id="KW-0238">DNA-binding</keyword>
<comment type="similarity">
    <text evidence="1">Belongs to the type-I restriction system S methylase family.</text>
</comment>
<protein>
    <submittedName>
        <fullName evidence="5">Type I restriction enzyme S subunit</fullName>
        <ecNumber evidence="5">3.1.21.3</ecNumber>
    </submittedName>
</protein>
<dbReference type="Gene3D" id="1.10.287.1120">
    <property type="entry name" value="Bipartite methylase S protein"/>
    <property type="match status" value="1"/>
</dbReference>
<dbReference type="CDD" id="cd17252">
    <property type="entry name" value="RMtype1_S_EcoKI-TRD1-CR1_like"/>
    <property type="match status" value="1"/>
</dbReference>
<dbReference type="Proteomes" id="UP001224359">
    <property type="component" value="Unassembled WGS sequence"/>
</dbReference>